<evidence type="ECO:0000256" key="1">
    <source>
        <dbReference type="ARBA" id="ARBA00018517"/>
    </source>
</evidence>
<dbReference type="FunFam" id="3.40.50.150:FF:000270">
    <property type="entry name" value="RNA methylase family protein"/>
    <property type="match status" value="1"/>
</dbReference>
<dbReference type="Gene3D" id="3.40.50.150">
    <property type="entry name" value="Vaccinia Virus protein VP39"/>
    <property type="match status" value="1"/>
</dbReference>
<evidence type="ECO:0000256" key="7">
    <source>
        <dbReference type="ARBA" id="ARBA00049790"/>
    </source>
</evidence>
<sequence length="310" mass="34755">MGVSIYDEDTPAKYSCEVCSPKSHTDLIQAKAEGRQLWEERKVTHEESITLEKSKSKPAGNGITFPLTDECFHYTKKSQVEWDVQKYWRQRYDIWTRYDEGEGIYMTNDAWFGVTPEPAANKVAADLDGFVEKSKSVVIDIFAGVGGNAIAFALSERWSQVIAIEKDLSTIACGQHNAALYGVADRITWVNDDCFAYMKANASWIDHPKTVIFASPPWGGPGYTSDEIFNLNTMAPYSLNQIYEICKGIDCALFLPRSSDLRQIAKLAPERGERKIEVVTYCMRGAGKALVAYIPAAQTNMKHNELILHT</sequence>
<comment type="catalytic activity">
    <reaction evidence="4">
        <text>a 5'-end (N(7)-methyl 5'-triphosphoguanosine)-ribonucleoside in snoRNA + S-adenosyl-L-methionine = a 5'-end (N(2),N(7)-dimethyl 5'-triphosphoguanosine)-ribonucleoside in snoRNA + S-adenosyl-L-homocysteine + H(+)</text>
        <dbReference type="Rhea" id="RHEA:78475"/>
        <dbReference type="Rhea" id="RHEA-COMP:19086"/>
        <dbReference type="Rhea" id="RHEA-COMP:19088"/>
        <dbReference type="ChEBI" id="CHEBI:15378"/>
        <dbReference type="ChEBI" id="CHEBI:57856"/>
        <dbReference type="ChEBI" id="CHEBI:59789"/>
        <dbReference type="ChEBI" id="CHEBI:156461"/>
        <dbReference type="ChEBI" id="CHEBI:172880"/>
    </reaction>
    <physiologicalReaction direction="left-to-right" evidence="4">
        <dbReference type="Rhea" id="RHEA:78476"/>
    </physiologicalReaction>
</comment>
<accession>A0A9P7ZB17</accession>
<organism evidence="8 9">
    <name type="scientific">Calycina marina</name>
    <dbReference type="NCBI Taxonomy" id="1763456"/>
    <lineage>
        <taxon>Eukaryota</taxon>
        <taxon>Fungi</taxon>
        <taxon>Dikarya</taxon>
        <taxon>Ascomycota</taxon>
        <taxon>Pezizomycotina</taxon>
        <taxon>Leotiomycetes</taxon>
        <taxon>Helotiales</taxon>
        <taxon>Pezizellaceae</taxon>
        <taxon>Calycina</taxon>
    </lineage>
</organism>
<keyword evidence="8" id="KW-0808">Transferase</keyword>
<evidence type="ECO:0000256" key="3">
    <source>
        <dbReference type="ARBA" id="ARBA00047418"/>
    </source>
</evidence>
<comment type="catalytic activity">
    <reaction evidence="3">
        <text>a 5'-end (N(2),N(7)-dimethyl 5'-triphosphoguanosine)-ribonucleoside in snoRNA + S-adenosyl-L-methionine = a 5'-end (N(2),N(2),N(7)-trimethyl 5'-triphosphoguanosine)-ribonucleoside in snoRNA + S-adenosyl-L-homocysteine + H(+)</text>
        <dbReference type="Rhea" id="RHEA:78507"/>
        <dbReference type="Rhea" id="RHEA-COMP:19088"/>
        <dbReference type="Rhea" id="RHEA-COMP:19090"/>
        <dbReference type="ChEBI" id="CHEBI:15378"/>
        <dbReference type="ChEBI" id="CHEBI:57856"/>
        <dbReference type="ChEBI" id="CHEBI:59789"/>
        <dbReference type="ChEBI" id="CHEBI:167623"/>
        <dbReference type="ChEBI" id="CHEBI:172880"/>
    </reaction>
    <physiologicalReaction direction="left-to-right" evidence="3">
        <dbReference type="Rhea" id="RHEA:78508"/>
    </physiologicalReaction>
</comment>
<comment type="similarity">
    <text evidence="2">Belongs to the methyltransferase superfamily. Trimethylguanosine synthase family.</text>
</comment>
<evidence type="ECO:0000256" key="2">
    <source>
        <dbReference type="ARBA" id="ARBA00025783"/>
    </source>
</evidence>
<dbReference type="InterPro" id="IPR029063">
    <property type="entry name" value="SAM-dependent_MTases_sf"/>
</dbReference>
<dbReference type="GO" id="GO:0005634">
    <property type="term" value="C:nucleus"/>
    <property type="evidence" value="ECO:0007669"/>
    <property type="project" value="TreeGrafter"/>
</dbReference>
<comment type="catalytic activity">
    <reaction evidence="5">
        <text>a 5'-end (N(2),N(7)-dimethyl 5'-triphosphoguanosine)-ribonucleoside in snRNA + S-adenosyl-L-methionine = a 5'-end (N(2),N(2),N(7)-trimethyl 5'-triphosphoguanosine)-ribonucleoside in snRNA + S-adenosyl-L-homocysteine + H(+)</text>
        <dbReference type="Rhea" id="RHEA:78479"/>
        <dbReference type="Rhea" id="RHEA-COMP:19087"/>
        <dbReference type="Rhea" id="RHEA-COMP:19089"/>
        <dbReference type="ChEBI" id="CHEBI:15378"/>
        <dbReference type="ChEBI" id="CHEBI:57856"/>
        <dbReference type="ChEBI" id="CHEBI:59789"/>
        <dbReference type="ChEBI" id="CHEBI:167623"/>
        <dbReference type="ChEBI" id="CHEBI:172880"/>
    </reaction>
    <physiologicalReaction direction="left-to-right" evidence="5">
        <dbReference type="Rhea" id="RHEA:78480"/>
    </physiologicalReaction>
</comment>
<dbReference type="EMBL" id="MU253742">
    <property type="protein sequence ID" value="KAG9248873.1"/>
    <property type="molecule type" value="Genomic_DNA"/>
</dbReference>
<proteinExistence type="inferred from homology"/>
<evidence type="ECO:0000313" key="9">
    <source>
        <dbReference type="Proteomes" id="UP000887226"/>
    </source>
</evidence>
<dbReference type="Proteomes" id="UP000887226">
    <property type="component" value="Unassembled WGS sequence"/>
</dbReference>
<dbReference type="SUPFAM" id="SSF53335">
    <property type="entry name" value="S-adenosyl-L-methionine-dependent methyltransferases"/>
    <property type="match status" value="1"/>
</dbReference>
<protein>
    <recommendedName>
        <fullName evidence="1">Trimethylguanosine synthase</fullName>
    </recommendedName>
    <alternativeName>
        <fullName evidence="7">Cap-specific guanine-N(2) methyltransferase</fullName>
    </alternativeName>
</protein>
<dbReference type="CDD" id="cd02440">
    <property type="entry name" value="AdoMet_MTases"/>
    <property type="match status" value="1"/>
</dbReference>
<dbReference type="OrthoDB" id="194443at2759"/>
<keyword evidence="8" id="KW-0489">Methyltransferase</keyword>
<dbReference type="PANTHER" id="PTHR14741:SF32">
    <property type="entry name" value="TRIMETHYLGUANOSINE SYNTHASE"/>
    <property type="match status" value="1"/>
</dbReference>
<reference evidence="8" key="1">
    <citation type="journal article" date="2021" name="IMA Fungus">
        <title>Genomic characterization of three marine fungi, including Emericellopsis atlantica sp. nov. with signatures of a generalist lifestyle and marine biomass degradation.</title>
        <authorList>
            <person name="Hagestad O.C."/>
            <person name="Hou L."/>
            <person name="Andersen J.H."/>
            <person name="Hansen E.H."/>
            <person name="Altermark B."/>
            <person name="Li C."/>
            <person name="Kuhnert E."/>
            <person name="Cox R.J."/>
            <person name="Crous P.W."/>
            <person name="Spatafora J.W."/>
            <person name="Lail K."/>
            <person name="Amirebrahimi M."/>
            <person name="Lipzen A."/>
            <person name="Pangilinan J."/>
            <person name="Andreopoulos W."/>
            <person name="Hayes R.D."/>
            <person name="Ng V."/>
            <person name="Grigoriev I.V."/>
            <person name="Jackson S.A."/>
            <person name="Sutton T.D.S."/>
            <person name="Dobson A.D.W."/>
            <person name="Rama T."/>
        </authorList>
    </citation>
    <scope>NUCLEOTIDE SEQUENCE</scope>
    <source>
        <strain evidence="8">TRa3180A</strain>
    </source>
</reference>
<dbReference type="InterPro" id="IPR019012">
    <property type="entry name" value="RNA_cap_Gua-N2-MeTrfase"/>
</dbReference>
<evidence type="ECO:0000313" key="8">
    <source>
        <dbReference type="EMBL" id="KAG9248873.1"/>
    </source>
</evidence>
<keyword evidence="9" id="KW-1185">Reference proteome</keyword>
<comment type="catalytic activity">
    <reaction evidence="6">
        <text>a 5'-end (N(7)-methyl 5'-triphosphoguanosine)-ribonucleoside in snRNA + S-adenosyl-L-methionine = a 5'-end (N(2),N(7)-dimethyl 5'-triphosphoguanosine)-ribonucleoside in snRNA + S-adenosyl-L-homocysteine + H(+)</text>
        <dbReference type="Rhea" id="RHEA:78471"/>
        <dbReference type="Rhea" id="RHEA-COMP:19085"/>
        <dbReference type="Rhea" id="RHEA-COMP:19087"/>
        <dbReference type="ChEBI" id="CHEBI:15378"/>
        <dbReference type="ChEBI" id="CHEBI:57856"/>
        <dbReference type="ChEBI" id="CHEBI:59789"/>
        <dbReference type="ChEBI" id="CHEBI:156461"/>
        <dbReference type="ChEBI" id="CHEBI:172880"/>
    </reaction>
    <physiologicalReaction direction="left-to-right" evidence="6">
        <dbReference type="Rhea" id="RHEA:78472"/>
    </physiologicalReaction>
</comment>
<evidence type="ECO:0000256" key="4">
    <source>
        <dbReference type="ARBA" id="ARBA00048740"/>
    </source>
</evidence>
<evidence type="ECO:0000256" key="6">
    <source>
        <dbReference type="ARBA" id="ARBA00049075"/>
    </source>
</evidence>
<name>A0A9P7ZB17_9HELO</name>
<dbReference type="Pfam" id="PF09445">
    <property type="entry name" value="Methyltransf_15"/>
    <property type="match status" value="1"/>
</dbReference>
<dbReference type="GO" id="GO:0071164">
    <property type="term" value="F:RNA cap trimethylguanosine synthase activity"/>
    <property type="evidence" value="ECO:0007669"/>
    <property type="project" value="TreeGrafter"/>
</dbReference>
<comment type="caution">
    <text evidence="8">The sequence shown here is derived from an EMBL/GenBank/DDBJ whole genome shotgun (WGS) entry which is preliminary data.</text>
</comment>
<evidence type="ECO:0000256" key="5">
    <source>
        <dbReference type="ARBA" id="ARBA00048763"/>
    </source>
</evidence>
<gene>
    <name evidence="8" type="ORF">BJ878DRAFT_411754</name>
</gene>
<dbReference type="PANTHER" id="PTHR14741">
    <property type="entry name" value="S-ADENOSYLMETHIONINE-DEPENDENT METHYLTRANSFERASE RELATED"/>
    <property type="match status" value="1"/>
</dbReference>
<dbReference type="AlphaFoldDB" id="A0A9P7ZB17"/>